<dbReference type="GO" id="GO:0071949">
    <property type="term" value="F:FAD binding"/>
    <property type="evidence" value="ECO:0007669"/>
    <property type="project" value="InterPro"/>
</dbReference>
<sequence length="288" mass="29830">MAVAVPFTLDEVVNLLADDPDATLLAGGTDAMVEINDGHRRPDGLVIALNRVTELRSWRHDPAAATLTIGSAVTYTELMAEPIASLVPALAEASRTVGSPQIRNAGTLGGNLGTCSPAGDGLPVLAALDATVRLVSATGERTMPVTEFMVGVKRTAIEPGEVIAEITLPVRSGWQGYAKVGVRNAMVIAVASTCLAVDHDNRSVAVALGSVGPTILRCPDAEAHLADAIDWATDSVSTAAVDRFGSLVSEASTPITDHRSSADYRRHAVGVLAKRLARRAVTIEGAAA</sequence>
<keyword evidence="3 5" id="KW-0560">Oxidoreductase</keyword>
<keyword evidence="2" id="KW-0274">FAD</keyword>
<dbReference type="Pfam" id="PF00941">
    <property type="entry name" value="FAD_binding_5"/>
    <property type="match status" value="1"/>
</dbReference>
<dbReference type="Pfam" id="PF03450">
    <property type="entry name" value="CO_deh_flav_C"/>
    <property type="match status" value="1"/>
</dbReference>
<evidence type="ECO:0000256" key="2">
    <source>
        <dbReference type="ARBA" id="ARBA00022827"/>
    </source>
</evidence>
<dbReference type="KEGG" id="aym:YM304_25320"/>
<gene>
    <name evidence="5" type="ORF">YM304_25320</name>
</gene>
<dbReference type="PANTHER" id="PTHR42659">
    <property type="entry name" value="XANTHINE DEHYDROGENASE SUBUNIT C-RELATED"/>
    <property type="match status" value="1"/>
</dbReference>
<accession>A0A6C7EFU2</accession>
<dbReference type="InterPro" id="IPR016169">
    <property type="entry name" value="FAD-bd_PCMH_sub2"/>
</dbReference>
<dbReference type="RefSeq" id="WP_015442093.1">
    <property type="nucleotide sequence ID" value="NC_020520.1"/>
</dbReference>
<evidence type="ECO:0000313" key="6">
    <source>
        <dbReference type="Proteomes" id="UP000011863"/>
    </source>
</evidence>
<dbReference type="EMBL" id="AP012057">
    <property type="protein sequence ID" value="BAN02846.1"/>
    <property type="molecule type" value="Genomic_DNA"/>
</dbReference>
<dbReference type="InterPro" id="IPR016167">
    <property type="entry name" value="FAD-bd_PCMH_sub1"/>
</dbReference>
<dbReference type="GO" id="GO:0004854">
    <property type="term" value="F:xanthine dehydrogenase activity"/>
    <property type="evidence" value="ECO:0007669"/>
    <property type="project" value="UniProtKB-EC"/>
</dbReference>
<dbReference type="OrthoDB" id="9758509at2"/>
<dbReference type="InterPro" id="IPR036318">
    <property type="entry name" value="FAD-bd_PCMH-like_sf"/>
</dbReference>
<dbReference type="Proteomes" id="UP000011863">
    <property type="component" value="Chromosome"/>
</dbReference>
<evidence type="ECO:0000259" key="4">
    <source>
        <dbReference type="PROSITE" id="PS51387"/>
    </source>
</evidence>
<dbReference type="InterPro" id="IPR051312">
    <property type="entry name" value="Diverse_Substr_Oxidored"/>
</dbReference>
<dbReference type="InterPro" id="IPR036683">
    <property type="entry name" value="CO_DH_flav_C_dom_sf"/>
</dbReference>
<evidence type="ECO:0000256" key="3">
    <source>
        <dbReference type="ARBA" id="ARBA00023002"/>
    </source>
</evidence>
<proteinExistence type="predicted"/>
<reference evidence="5 6" key="1">
    <citation type="journal article" date="2013" name="Int. J. Syst. Evol. Microbiol.">
        <title>Ilumatobacter nonamiense sp. nov. and Ilumatobacter coccineum sp. nov., isolated from seashore sand.</title>
        <authorList>
            <person name="Matsumoto A."/>
            <person name="Kasai H."/>
            <person name="Matsuo Y."/>
            <person name="Shizuri Y."/>
            <person name="Ichikawa N."/>
            <person name="Fujita N."/>
            <person name="Omura S."/>
            <person name="Takahashi Y."/>
        </authorList>
    </citation>
    <scope>NUCLEOTIDE SEQUENCE [LARGE SCALE GENOMIC DNA]</scope>
    <source>
        <strain evidence="6">NBRC 103263 / KCTC 29153 / YM16-304</strain>
    </source>
</reference>
<keyword evidence="1" id="KW-0285">Flavoprotein</keyword>
<dbReference type="SMART" id="SM01092">
    <property type="entry name" value="CO_deh_flav_C"/>
    <property type="match status" value="1"/>
</dbReference>
<dbReference type="InterPro" id="IPR002346">
    <property type="entry name" value="Mopterin_DH_FAD-bd"/>
</dbReference>
<dbReference type="InterPro" id="IPR005107">
    <property type="entry name" value="CO_DH_flav_C"/>
</dbReference>
<dbReference type="EC" id="1.17.1.4" evidence="5"/>
<evidence type="ECO:0000313" key="5">
    <source>
        <dbReference type="EMBL" id="BAN02846.1"/>
    </source>
</evidence>
<dbReference type="AlphaFoldDB" id="A0A6C7EFU2"/>
<dbReference type="Gene3D" id="3.30.390.50">
    <property type="entry name" value="CO dehydrogenase flavoprotein, C-terminal domain"/>
    <property type="match status" value="1"/>
</dbReference>
<dbReference type="Gene3D" id="3.30.465.10">
    <property type="match status" value="1"/>
</dbReference>
<organism evidence="5 6">
    <name type="scientific">Ilumatobacter coccineus (strain NBRC 103263 / KCTC 29153 / YM16-304)</name>
    <dbReference type="NCBI Taxonomy" id="1313172"/>
    <lineage>
        <taxon>Bacteria</taxon>
        <taxon>Bacillati</taxon>
        <taxon>Actinomycetota</taxon>
        <taxon>Acidimicrobiia</taxon>
        <taxon>Acidimicrobiales</taxon>
        <taxon>Ilumatobacteraceae</taxon>
        <taxon>Ilumatobacter</taxon>
    </lineage>
</organism>
<dbReference type="PROSITE" id="PS51387">
    <property type="entry name" value="FAD_PCMH"/>
    <property type="match status" value="1"/>
</dbReference>
<feature type="domain" description="FAD-binding PCMH-type" evidence="4">
    <location>
        <begin position="1"/>
        <end position="173"/>
    </location>
</feature>
<dbReference type="InterPro" id="IPR016166">
    <property type="entry name" value="FAD-bd_PCMH"/>
</dbReference>
<dbReference type="PANTHER" id="PTHR42659:SF2">
    <property type="entry name" value="XANTHINE DEHYDROGENASE SUBUNIT C-RELATED"/>
    <property type="match status" value="1"/>
</dbReference>
<evidence type="ECO:0000256" key="1">
    <source>
        <dbReference type="ARBA" id="ARBA00022630"/>
    </source>
</evidence>
<keyword evidence="6" id="KW-1185">Reference proteome</keyword>
<dbReference type="SUPFAM" id="SSF56176">
    <property type="entry name" value="FAD-binding/transporter-associated domain-like"/>
    <property type="match status" value="1"/>
</dbReference>
<name>A0A6C7EFU2_ILUCY</name>
<dbReference type="SUPFAM" id="SSF55447">
    <property type="entry name" value="CO dehydrogenase flavoprotein C-terminal domain-like"/>
    <property type="match status" value="1"/>
</dbReference>
<protein>
    <submittedName>
        <fullName evidence="5">Putative xanthine dehydrogenase FAD-binding subunit</fullName>
        <ecNumber evidence="5">1.17.1.4</ecNumber>
    </submittedName>
</protein>
<dbReference type="Gene3D" id="3.30.43.10">
    <property type="entry name" value="Uridine Diphospho-n-acetylenolpyruvylglucosamine Reductase, domain 2"/>
    <property type="match status" value="1"/>
</dbReference>